<dbReference type="PANTHER" id="PTHR46401:SF2">
    <property type="entry name" value="GLYCOSYLTRANSFERASE WBBK-RELATED"/>
    <property type="match status" value="1"/>
</dbReference>
<dbReference type="OrthoDB" id="9815351at2"/>
<dbReference type="EMBL" id="CP031229">
    <property type="protein sequence ID" value="AXH98087.1"/>
    <property type="molecule type" value="Genomic_DNA"/>
</dbReference>
<dbReference type="Gene3D" id="3.40.50.2000">
    <property type="entry name" value="Glycogen Phosphorylase B"/>
    <property type="match status" value="2"/>
</dbReference>
<keyword evidence="3" id="KW-1185">Reference proteome</keyword>
<dbReference type="GO" id="GO:0016757">
    <property type="term" value="F:glycosyltransferase activity"/>
    <property type="evidence" value="ECO:0007669"/>
    <property type="project" value="TreeGrafter"/>
</dbReference>
<dbReference type="PANTHER" id="PTHR46401">
    <property type="entry name" value="GLYCOSYLTRANSFERASE WBBK-RELATED"/>
    <property type="match status" value="1"/>
</dbReference>
<dbReference type="AlphaFoldDB" id="A0A345NSS9"/>
<name>A0A345NSS9_9MICO</name>
<evidence type="ECO:0000256" key="1">
    <source>
        <dbReference type="ARBA" id="ARBA00022679"/>
    </source>
</evidence>
<dbReference type="Proteomes" id="UP000253790">
    <property type="component" value="Chromosome"/>
</dbReference>
<keyword evidence="1 2" id="KW-0808">Transferase</keyword>
<evidence type="ECO:0000313" key="3">
    <source>
        <dbReference type="Proteomes" id="UP000253790"/>
    </source>
</evidence>
<dbReference type="SUPFAM" id="SSF53756">
    <property type="entry name" value="UDP-Glycosyltransferase/glycogen phosphorylase"/>
    <property type="match status" value="1"/>
</dbReference>
<organism evidence="2 3">
    <name type="scientific">Ornithinimicrobium avium</name>
    <dbReference type="NCBI Taxonomy" id="2283195"/>
    <lineage>
        <taxon>Bacteria</taxon>
        <taxon>Bacillati</taxon>
        <taxon>Actinomycetota</taxon>
        <taxon>Actinomycetes</taxon>
        <taxon>Micrococcales</taxon>
        <taxon>Ornithinimicrobiaceae</taxon>
        <taxon>Ornithinimicrobium</taxon>
    </lineage>
</organism>
<dbReference type="KEGG" id="orn:DV701_12025"/>
<evidence type="ECO:0000313" key="2">
    <source>
        <dbReference type="EMBL" id="AXH98087.1"/>
    </source>
</evidence>
<proteinExistence type="predicted"/>
<dbReference type="RefSeq" id="WP_114931087.1">
    <property type="nucleotide sequence ID" value="NZ_CP031229.1"/>
</dbReference>
<accession>A0A345NSS9</accession>
<protein>
    <submittedName>
        <fullName evidence="2">Glycosyltransferase</fullName>
    </submittedName>
</protein>
<dbReference type="GO" id="GO:0009103">
    <property type="term" value="P:lipopolysaccharide biosynthetic process"/>
    <property type="evidence" value="ECO:0007669"/>
    <property type="project" value="TreeGrafter"/>
</dbReference>
<dbReference type="Pfam" id="PF13692">
    <property type="entry name" value="Glyco_trans_1_4"/>
    <property type="match status" value="1"/>
</dbReference>
<sequence length="385" mass="41817">MSSPRSALVVTIVHHPADARIRHRQIQALLDAGWQVTYAAPYAAYGLVRPVGVRGLTPVDLPRSSGRLRLRALAAARRLLRERAPGHDVVLLHDPELVLATLGLDLPPVVWDVHEDTAAALEVRPWLPPLLRRPAATGVRLMERWAERRMPLLLADHHYAARFARPHPVVPNTTYVPRDPRPAATPDREGRLRVVYLGSVTMERGADEMVAVARRLRQDSGGSVVVQVIGPAHGRAGQVLEQAAHDGDLEWSGFVPNDEAVERLAGALAGLSLLHDEANFRPSMPTKVVEYMAHAVPVVTTPLPVPTELVRESGGGVVVPFHDVEQTAAQIMTWAQDPVAAAETGRRGHAAAREGFDWVTHAPGFIAALEEASRRGPSATGQSRP</sequence>
<gene>
    <name evidence="2" type="ORF">DV701_12025</name>
</gene>
<reference evidence="2 3" key="1">
    <citation type="submission" date="2018-07" db="EMBL/GenBank/DDBJ databases">
        <title>Complete genome sequencing of Ornithinimicrobium sp. AMA3305.</title>
        <authorList>
            <person name="Bae J.-W."/>
        </authorList>
    </citation>
    <scope>NUCLEOTIDE SEQUENCE [LARGE SCALE GENOMIC DNA]</scope>
    <source>
        <strain evidence="2 3">AMA3305</strain>
    </source>
</reference>